<feature type="binding site" evidence="5">
    <location>
        <position position="107"/>
    </location>
    <ligand>
        <name>FAD</name>
        <dbReference type="ChEBI" id="CHEBI:57692"/>
    </ligand>
</feature>
<dbReference type="Gene3D" id="3.50.50.60">
    <property type="entry name" value="FAD/NAD(P)-binding domain"/>
    <property type="match status" value="1"/>
</dbReference>
<comment type="domain">
    <text evidence="5">Consists of an N-terminal FAD-binding domain with a Rossman fold and a C-terminal substrate-binding domain.</text>
</comment>
<feature type="binding site" evidence="5">
    <location>
        <position position="43"/>
    </location>
    <ligand>
        <name>NADPH</name>
        <dbReference type="ChEBI" id="CHEBI:57783"/>
    </ligand>
</feature>
<keyword evidence="5" id="KW-0963">Cytoplasm</keyword>
<sequence>MKSPTPRITVIGAGPGGLLCARVLQRHGIEVTVHDADASPTARDAGGTLDLHADTGQIALETAGLLDEFLAVARFEGQAKRTLDQHGTVLAEYVPGPGEDAAPEIDRGQLRALLAGRVRPGTVHWGHKLVDATPLGGGAHRLRFADGTSVETDLVIGADGAWSRVRPLLTDAVPAYSGVSMLDVRFEEVATRHPRIAALVGDGHMFANGRHGRAIIGQRNANGVVRGLIGLRTALDWHSAAGLDLGDGAAVRHHLLQEFDDWAAELLPFITEAESFGNRPLYALPAPLTWEHTPGATLLGDAAHLMSPFGGYGMNLALLDGAELARALAEEADVDLAVARYEAGMLARSGPLAVGANQALDRFFGDAAPDPADIPDQAAAGERYKRDAAEYRLRHAMPAPGHAPAVGG</sequence>
<dbReference type="EMBL" id="BNBO01000028">
    <property type="protein sequence ID" value="GHH76175.1"/>
    <property type="molecule type" value="Genomic_DNA"/>
</dbReference>
<reference evidence="7" key="1">
    <citation type="journal article" date="2014" name="Int. J. Syst. Evol. Microbiol.">
        <title>Complete genome sequence of Corynebacterium casei LMG S-19264T (=DSM 44701T), isolated from a smear-ripened cheese.</title>
        <authorList>
            <consortium name="US DOE Joint Genome Institute (JGI-PGF)"/>
            <person name="Walter F."/>
            <person name="Albersmeier A."/>
            <person name="Kalinowski J."/>
            <person name="Ruckert C."/>
        </authorList>
    </citation>
    <scope>NUCLEOTIDE SEQUENCE</scope>
    <source>
        <strain evidence="7">JCM 4646</strain>
    </source>
</reference>
<accession>A0A919G170</accession>
<evidence type="ECO:0000256" key="4">
    <source>
        <dbReference type="ARBA" id="ARBA00023033"/>
    </source>
</evidence>
<dbReference type="PRINTS" id="PR00420">
    <property type="entry name" value="RNGMNOXGNASE"/>
</dbReference>
<comment type="subcellular location">
    <subcellularLocation>
        <location evidence="5">Cytoplasm</location>
    </subcellularLocation>
</comment>
<feature type="binding site" evidence="5">
    <location>
        <position position="50"/>
    </location>
    <ligand>
        <name>FAD</name>
        <dbReference type="ChEBI" id="CHEBI:57692"/>
    </ligand>
</feature>
<evidence type="ECO:0000256" key="2">
    <source>
        <dbReference type="ARBA" id="ARBA00022827"/>
    </source>
</evidence>
<comment type="caution">
    <text evidence="7">The sequence shown here is derived from an EMBL/GenBank/DDBJ whole genome shotgun (WGS) entry which is preliminary data.</text>
</comment>
<feature type="binding site" evidence="5">
    <location>
        <position position="301"/>
    </location>
    <ligand>
        <name>FAD</name>
        <dbReference type="ChEBI" id="CHEBI:57692"/>
    </ligand>
</feature>
<proteinExistence type="inferred from homology"/>
<comment type="similarity">
    <text evidence="5">Belongs to the aromatic-ring hydroxylase family. TetX subfamily.</text>
</comment>
<dbReference type="GO" id="GO:0004497">
    <property type="term" value="F:monooxygenase activity"/>
    <property type="evidence" value="ECO:0007669"/>
    <property type="project" value="UniProtKB-UniRule"/>
</dbReference>
<keyword evidence="5" id="KW-0521">NADP</keyword>
<evidence type="ECO:0000256" key="1">
    <source>
        <dbReference type="ARBA" id="ARBA00022630"/>
    </source>
</evidence>
<dbReference type="GeneID" id="95355067"/>
<comment type="cofactor">
    <cofactor evidence="5">
        <name>FAD</name>
        <dbReference type="ChEBI" id="CHEBI:57692"/>
    </cofactor>
</comment>
<comment type="catalytic activity">
    <reaction evidence="5">
        <text>a tetracycline + NADPH + O2 + H(+) = an 11a-hydroxytetracycline + NADP(+) + H2O</text>
        <dbReference type="Rhea" id="RHEA:61444"/>
        <dbReference type="ChEBI" id="CHEBI:15377"/>
        <dbReference type="ChEBI" id="CHEBI:15378"/>
        <dbReference type="ChEBI" id="CHEBI:15379"/>
        <dbReference type="ChEBI" id="CHEBI:57783"/>
        <dbReference type="ChEBI" id="CHEBI:58349"/>
        <dbReference type="ChEBI" id="CHEBI:144644"/>
        <dbReference type="ChEBI" id="CHEBI:144645"/>
    </reaction>
</comment>
<evidence type="ECO:0000256" key="3">
    <source>
        <dbReference type="ARBA" id="ARBA00023002"/>
    </source>
</evidence>
<evidence type="ECO:0000313" key="8">
    <source>
        <dbReference type="Proteomes" id="UP000617734"/>
    </source>
</evidence>
<comment type="function">
    <text evidence="5">An FAD-requiring monooxygenase active on some tetracycline antibiotic derivatives, which leads to their inactivation. Hydroxylates carbon 11a of tetracycline and some analogs.</text>
</comment>
<keyword evidence="5" id="KW-0547">Nucleotide-binding</keyword>
<dbReference type="GO" id="GO:0071949">
    <property type="term" value="F:FAD binding"/>
    <property type="evidence" value="ECO:0007669"/>
    <property type="project" value="InterPro"/>
</dbReference>
<dbReference type="InterPro" id="IPR002938">
    <property type="entry name" value="FAD-bd"/>
</dbReference>
<evidence type="ECO:0000313" key="7">
    <source>
        <dbReference type="EMBL" id="GHH76175.1"/>
    </source>
</evidence>
<keyword evidence="3 5" id="KW-0560">Oxidoreductase</keyword>
<dbReference type="InterPro" id="IPR043683">
    <property type="entry name" value="TetX_monooxygenase"/>
</dbReference>
<dbReference type="Pfam" id="PF01494">
    <property type="entry name" value="FAD_binding_3"/>
    <property type="match status" value="1"/>
</dbReference>
<organism evidence="7 8">
    <name type="scientific">Kitasatospora indigofera</name>
    <dbReference type="NCBI Taxonomy" id="67307"/>
    <lineage>
        <taxon>Bacteria</taxon>
        <taxon>Bacillati</taxon>
        <taxon>Actinomycetota</taxon>
        <taxon>Actinomycetes</taxon>
        <taxon>Kitasatosporales</taxon>
        <taxon>Streptomycetaceae</taxon>
        <taxon>Kitasatospora</taxon>
    </lineage>
</organism>
<feature type="domain" description="FAD-binding" evidence="6">
    <location>
        <begin position="8"/>
        <end position="331"/>
    </location>
</feature>
<dbReference type="AlphaFoldDB" id="A0A919G170"/>
<dbReference type="GO" id="GO:0046677">
    <property type="term" value="P:response to antibiotic"/>
    <property type="evidence" value="ECO:0007669"/>
    <property type="project" value="InterPro"/>
</dbReference>
<protein>
    <recommendedName>
        <fullName evidence="5">Flavin-dependent monooxygenase</fullName>
    </recommendedName>
    <alternativeName>
        <fullName evidence="5">TetX monooxygenase</fullName>
        <shortName evidence="5">TetX</shortName>
        <ecNumber evidence="5">1.14.13.-</ecNumber>
    </alternativeName>
</protein>
<comment type="subunit">
    <text evidence="5">Monomer.</text>
</comment>
<gene>
    <name evidence="7" type="ORF">GCM10018781_46870</name>
</gene>
<keyword evidence="2 5" id="KW-0274">FAD</keyword>
<keyword evidence="1 5" id="KW-0285">Flavoprotein</keyword>
<reference evidence="7" key="2">
    <citation type="submission" date="2020-09" db="EMBL/GenBank/DDBJ databases">
        <authorList>
            <person name="Sun Q."/>
            <person name="Ohkuma M."/>
        </authorList>
    </citation>
    <scope>NUCLEOTIDE SEQUENCE</scope>
    <source>
        <strain evidence="7">JCM 4646</strain>
    </source>
</reference>
<dbReference type="InterPro" id="IPR036188">
    <property type="entry name" value="FAD/NAD-bd_sf"/>
</dbReference>
<dbReference type="GO" id="GO:0005737">
    <property type="term" value="C:cytoplasm"/>
    <property type="evidence" value="ECO:0007669"/>
    <property type="project" value="UniProtKB-SubCell"/>
</dbReference>
<keyword evidence="4 5" id="KW-0503">Monooxygenase</keyword>
<evidence type="ECO:0000256" key="5">
    <source>
        <dbReference type="HAMAP-Rule" id="MF_00845"/>
    </source>
</evidence>
<dbReference type="PANTHER" id="PTHR46972">
    <property type="entry name" value="MONOOXYGENASE ASQM-RELATED"/>
    <property type="match status" value="1"/>
</dbReference>
<dbReference type="SUPFAM" id="SSF51905">
    <property type="entry name" value="FAD/NAD(P)-binding domain"/>
    <property type="match status" value="1"/>
</dbReference>
<dbReference type="EC" id="1.14.13.-" evidence="5"/>
<name>A0A919G170_9ACTN</name>
<dbReference type="PANTHER" id="PTHR46972:SF1">
    <property type="entry name" value="FAD DEPENDENT OXIDOREDUCTASE DOMAIN-CONTAINING PROTEIN"/>
    <property type="match status" value="1"/>
</dbReference>
<keyword evidence="8" id="KW-1185">Reference proteome</keyword>
<dbReference type="HAMAP" id="MF_00845">
    <property type="entry name" value="TetX_monooxygenase"/>
    <property type="match status" value="1"/>
</dbReference>
<dbReference type="Proteomes" id="UP000617734">
    <property type="component" value="Unassembled WGS sequence"/>
</dbReference>
<evidence type="ECO:0000259" key="6">
    <source>
        <dbReference type="Pfam" id="PF01494"/>
    </source>
</evidence>
<dbReference type="RefSeq" id="WP_190212859.1">
    <property type="nucleotide sequence ID" value="NZ_BNBO01000028.1"/>
</dbReference>